<dbReference type="EMBL" id="BK032772">
    <property type="protein sequence ID" value="DAF59576.1"/>
    <property type="molecule type" value="Genomic_DNA"/>
</dbReference>
<name>A0A8S5T8X4_9CAUD</name>
<evidence type="ECO:0000313" key="1">
    <source>
        <dbReference type="EMBL" id="DAF59576.1"/>
    </source>
</evidence>
<sequence length="31" mass="3336">MAEIGAIVDAYNEFFCTGRGKVSRKGEVDGD</sequence>
<organism evidence="1">
    <name type="scientific">Siphoviridae sp. ctmIh35</name>
    <dbReference type="NCBI Taxonomy" id="2827932"/>
    <lineage>
        <taxon>Viruses</taxon>
        <taxon>Duplodnaviria</taxon>
        <taxon>Heunggongvirae</taxon>
        <taxon>Uroviricota</taxon>
        <taxon>Caudoviricetes</taxon>
    </lineage>
</organism>
<reference evidence="1" key="1">
    <citation type="journal article" date="2021" name="Proc. Natl. Acad. Sci. U.S.A.">
        <title>A Catalog of Tens of Thousands of Viruses from Human Metagenomes Reveals Hidden Associations with Chronic Diseases.</title>
        <authorList>
            <person name="Tisza M.J."/>
            <person name="Buck C.B."/>
        </authorList>
    </citation>
    <scope>NUCLEOTIDE SEQUENCE</scope>
    <source>
        <strain evidence="1">CtmIh35</strain>
    </source>
</reference>
<accession>A0A8S5T8X4</accession>
<proteinExistence type="predicted"/>
<protein>
    <submittedName>
        <fullName evidence="1">Uncharacterized protein</fullName>
    </submittedName>
</protein>